<dbReference type="Proteomes" id="UP000002287">
    <property type="component" value="Plasmid pBVIE05"/>
</dbReference>
<keyword evidence="1" id="KW-0614">Plasmid</keyword>
<sequence>MLACAALTACGHQPVVENNEIGYMSRQEVSAAIADCESAGQRASVIYAKADWRGKKVPVPVDVQCAPRGPGNYRIGLQRDE</sequence>
<dbReference type="EMBL" id="CP000621">
    <property type="protein sequence ID" value="ABO60557.1"/>
    <property type="molecule type" value="Genomic_DNA"/>
</dbReference>
<geneLocation type="plasmid" evidence="1 2">
    <name>pBVIE05</name>
</geneLocation>
<organism evidence="1 2">
    <name type="scientific">Burkholderia vietnamiensis (strain G4 / LMG 22486)</name>
    <name type="common">Burkholderia cepacia (strain R1808)</name>
    <dbReference type="NCBI Taxonomy" id="269482"/>
    <lineage>
        <taxon>Bacteria</taxon>
        <taxon>Pseudomonadati</taxon>
        <taxon>Pseudomonadota</taxon>
        <taxon>Betaproteobacteria</taxon>
        <taxon>Burkholderiales</taxon>
        <taxon>Burkholderiaceae</taxon>
        <taxon>Burkholderia</taxon>
        <taxon>Burkholderia cepacia complex</taxon>
    </lineage>
</organism>
<protein>
    <submittedName>
        <fullName evidence="1">Uncharacterized protein</fullName>
    </submittedName>
</protein>
<name>A4JWA4_BURVG</name>
<evidence type="ECO:0000313" key="1">
    <source>
        <dbReference type="EMBL" id="ABO60557.1"/>
    </source>
</evidence>
<gene>
    <name evidence="1" type="ordered locus">Bcep1808_7687</name>
</gene>
<reference evidence="1 2" key="1">
    <citation type="submission" date="2007-03" db="EMBL/GenBank/DDBJ databases">
        <title>Complete sequence of plasmid pBVIE05 of Burkholderia vietnamiensis G4.</title>
        <authorList>
            <consortium name="US DOE Joint Genome Institute"/>
            <person name="Copeland A."/>
            <person name="Lucas S."/>
            <person name="Lapidus A."/>
            <person name="Barry K."/>
            <person name="Detter J.C."/>
            <person name="Glavina del Rio T."/>
            <person name="Hammon N."/>
            <person name="Israni S."/>
            <person name="Dalin E."/>
            <person name="Tice H."/>
            <person name="Pitluck S."/>
            <person name="Chain P."/>
            <person name="Malfatti S."/>
            <person name="Shin M."/>
            <person name="Vergez L."/>
            <person name="Schmutz J."/>
            <person name="Larimer F."/>
            <person name="Land M."/>
            <person name="Hauser L."/>
            <person name="Kyrpides N."/>
            <person name="Tiedje J."/>
            <person name="Richardson P."/>
        </authorList>
    </citation>
    <scope>NUCLEOTIDE SEQUENCE [LARGE SCALE GENOMIC DNA]</scope>
    <source>
        <strain evidence="2">G4 / LMG 22486</strain>
        <plasmid evidence="1 2">pBVIE05</plasmid>
    </source>
</reference>
<proteinExistence type="predicted"/>
<evidence type="ECO:0000313" key="2">
    <source>
        <dbReference type="Proteomes" id="UP000002287"/>
    </source>
</evidence>
<dbReference type="HOGENOM" id="CLU_2567350_0_0_4"/>
<accession>A4JWA4</accession>
<dbReference type="AlphaFoldDB" id="A4JWA4"/>
<dbReference type="KEGG" id="bvi:Bcep1808_7687"/>